<proteinExistence type="predicted"/>
<dbReference type="InterPro" id="IPR019099">
    <property type="entry name" value="Uncharacterised_PGPGW_TM"/>
</dbReference>
<evidence type="ECO:0000313" key="2">
    <source>
        <dbReference type="EMBL" id="BCO08334.1"/>
    </source>
</evidence>
<evidence type="ECO:0008006" key="4">
    <source>
        <dbReference type="Google" id="ProtNLM"/>
    </source>
</evidence>
<evidence type="ECO:0000256" key="1">
    <source>
        <dbReference type="SAM" id="Phobius"/>
    </source>
</evidence>
<keyword evidence="3" id="KW-1185">Reference proteome</keyword>
<dbReference type="RefSeq" id="WP_267928240.1">
    <property type="nucleotide sequence ID" value="NZ_AP024233.1"/>
</dbReference>
<feature type="transmembrane region" description="Helical" evidence="1">
    <location>
        <begin position="12"/>
        <end position="33"/>
    </location>
</feature>
<evidence type="ECO:0000313" key="3">
    <source>
        <dbReference type="Proteomes" id="UP001063350"/>
    </source>
</evidence>
<dbReference type="KEGG" id="ddu:GF1_07100"/>
<feature type="transmembrane region" description="Helical" evidence="1">
    <location>
        <begin position="54"/>
        <end position="74"/>
    </location>
</feature>
<feature type="transmembrane region" description="Helical" evidence="1">
    <location>
        <begin position="80"/>
        <end position="97"/>
    </location>
</feature>
<dbReference type="Pfam" id="PF09656">
    <property type="entry name" value="PGPGW"/>
    <property type="match status" value="1"/>
</dbReference>
<keyword evidence="1" id="KW-1133">Transmembrane helix</keyword>
<sequence length="133" mass="15201">MSGPADVSLARWLGLLSVATFVVSLVLIPWLIARLPEDYFIWHRRKVEERRQHHPALTILLLFVKNCLGLALLAAGLTMLVLPGQGILTMVLGLSLMDFPGKQRLISWCLKNRKVRDALNWVRKKTGRREFIF</sequence>
<dbReference type="Proteomes" id="UP001063350">
    <property type="component" value="Chromosome"/>
</dbReference>
<organism evidence="2 3">
    <name type="scientific">Desulfolithobacter dissulfuricans</name>
    <dbReference type="NCBI Taxonomy" id="2795293"/>
    <lineage>
        <taxon>Bacteria</taxon>
        <taxon>Pseudomonadati</taxon>
        <taxon>Thermodesulfobacteriota</taxon>
        <taxon>Desulfobulbia</taxon>
        <taxon>Desulfobulbales</taxon>
        <taxon>Desulfobulbaceae</taxon>
        <taxon>Desulfolithobacter</taxon>
    </lineage>
</organism>
<protein>
    <recommendedName>
        <fullName evidence="4">Transmembrane protein (PGPGW)</fullName>
    </recommendedName>
</protein>
<reference evidence="2" key="1">
    <citation type="submission" date="2020-12" db="EMBL/GenBank/DDBJ databases">
        <title>Desulfobium dissulfuricans gen. nov., sp. nov., a novel mesophilic, sulfate-reducing bacterium isolated from a deep-sea hydrothermal vent.</title>
        <authorList>
            <person name="Hashimoto Y."/>
            <person name="Tame A."/>
            <person name="Sawayama S."/>
            <person name="Miyazaki J."/>
            <person name="Takai K."/>
            <person name="Nakagawa S."/>
        </authorList>
    </citation>
    <scope>NUCLEOTIDE SEQUENCE</scope>
    <source>
        <strain evidence="2">GF1</strain>
    </source>
</reference>
<dbReference type="AlphaFoldDB" id="A0A915TZT2"/>
<accession>A0A915TZT2</accession>
<keyword evidence="1" id="KW-0472">Membrane</keyword>
<keyword evidence="1" id="KW-0812">Transmembrane</keyword>
<name>A0A915TZT2_9BACT</name>
<dbReference type="EMBL" id="AP024233">
    <property type="protein sequence ID" value="BCO08334.1"/>
    <property type="molecule type" value="Genomic_DNA"/>
</dbReference>
<gene>
    <name evidence="2" type="ORF">GF1_07100</name>
</gene>